<evidence type="ECO:0000256" key="8">
    <source>
        <dbReference type="ARBA" id="ARBA00035251"/>
    </source>
</evidence>
<evidence type="ECO:0000256" key="5">
    <source>
        <dbReference type="ARBA" id="ARBA00022884"/>
    </source>
</evidence>
<evidence type="ECO:0000256" key="6">
    <source>
        <dbReference type="ARBA" id="ARBA00022980"/>
    </source>
</evidence>
<comment type="subunit">
    <text evidence="3">Part of the 30S ribosomal subunit.</text>
</comment>
<evidence type="ECO:0000256" key="7">
    <source>
        <dbReference type="ARBA" id="ARBA00023274"/>
    </source>
</evidence>
<dbReference type="PRINTS" id="PR00973">
    <property type="entry name" value="RIBOSOMALS17"/>
</dbReference>
<dbReference type="GO" id="GO:0006412">
    <property type="term" value="P:translation"/>
    <property type="evidence" value="ECO:0007669"/>
    <property type="project" value="InterPro"/>
</dbReference>
<evidence type="ECO:0000313" key="10">
    <source>
        <dbReference type="EMBL" id="AYR06432.1"/>
    </source>
</evidence>
<keyword evidence="4" id="KW-0699">rRNA-binding</keyword>
<geneLocation type="plastid" evidence="10"/>
<evidence type="ECO:0000256" key="9">
    <source>
        <dbReference type="ARBA" id="ARBA00035308"/>
    </source>
</evidence>
<organism evidence="10">
    <name type="scientific">Rhodogorgon sp</name>
    <dbReference type="NCBI Taxonomy" id="2485824"/>
    <lineage>
        <taxon>Eukaryota</taxon>
        <taxon>Rhodophyta</taxon>
        <taxon>Florideophyceae</taxon>
        <taxon>Corallinophycidae</taxon>
        <taxon>Rhodogorgonales</taxon>
        <taxon>Rhodogorgonaceae</taxon>
        <taxon>Rhodogorgon</taxon>
    </lineage>
</organism>
<dbReference type="GO" id="GO:0022627">
    <property type="term" value="C:cytosolic small ribosomal subunit"/>
    <property type="evidence" value="ECO:0007669"/>
    <property type="project" value="TreeGrafter"/>
</dbReference>
<dbReference type="InterPro" id="IPR000266">
    <property type="entry name" value="Ribosomal_uS17"/>
</dbReference>
<accession>A0A3G3MHX3</accession>
<dbReference type="CDD" id="cd00364">
    <property type="entry name" value="Ribosomal_uS17"/>
    <property type="match status" value="1"/>
</dbReference>
<dbReference type="InterPro" id="IPR012340">
    <property type="entry name" value="NA-bd_OB-fold"/>
</dbReference>
<name>A0A3G3MHX3_9FLOR</name>
<dbReference type="Gene3D" id="2.40.50.140">
    <property type="entry name" value="Nucleic acid-binding proteins"/>
    <property type="match status" value="1"/>
</dbReference>
<dbReference type="InterPro" id="IPR019984">
    <property type="entry name" value="Ribosomal_uS17_bact/chlr"/>
</dbReference>
<comment type="similarity">
    <text evidence="2">Belongs to the universal ribosomal protein uS17 family.</text>
</comment>
<keyword evidence="10" id="KW-0934">Plastid</keyword>
<protein>
    <recommendedName>
        <fullName evidence="8">Small ribosomal subunit protein uS17c</fullName>
    </recommendedName>
    <alternativeName>
        <fullName evidence="9">30S ribosomal protein S17, chloroplastic</fullName>
    </alternativeName>
</protein>
<proteinExistence type="inferred from homology"/>
<dbReference type="GO" id="GO:0003735">
    <property type="term" value="F:structural constituent of ribosome"/>
    <property type="evidence" value="ECO:0007669"/>
    <property type="project" value="InterPro"/>
</dbReference>
<reference evidence="10" key="1">
    <citation type="journal article" date="2018" name="Genome Biol. Evol.">
        <title>Mitochondrial and Plastid Genomes from Coralline Red Algae Provide Insights into the Incongruent Evolutionary Histories of Organelles.</title>
        <authorList>
            <person name="Lee J."/>
            <person name="Song H.J."/>
            <person name="In Park S."/>
            <person name="Lee Y.M."/>
            <person name="Jeong S.Y."/>
            <person name="Oh Cho T."/>
            <person name="Kim J.H."/>
            <person name="Choi H.G."/>
            <person name="Choi C.G."/>
            <person name="Nelson W.A."/>
            <person name="Fredericq S."/>
            <person name="Bhattacharya D."/>
            <person name="Su Yoon H."/>
        </authorList>
    </citation>
    <scope>NUCLEOTIDE SEQUENCE</scope>
</reference>
<evidence type="ECO:0000256" key="3">
    <source>
        <dbReference type="ARBA" id="ARBA00011458"/>
    </source>
</evidence>
<evidence type="ECO:0000256" key="4">
    <source>
        <dbReference type="ARBA" id="ARBA00022730"/>
    </source>
</evidence>
<keyword evidence="6 10" id="KW-0689">Ribosomal protein</keyword>
<keyword evidence="5" id="KW-0694">RNA-binding</keyword>
<comment type="function">
    <text evidence="1">One of the primary rRNA binding proteins, it binds specifically to the 5'-end of 16S ribosomal RNA.</text>
</comment>
<dbReference type="PANTHER" id="PTHR10744">
    <property type="entry name" value="40S RIBOSOMAL PROTEIN S11 FAMILY MEMBER"/>
    <property type="match status" value="1"/>
</dbReference>
<evidence type="ECO:0000256" key="2">
    <source>
        <dbReference type="ARBA" id="ARBA00010254"/>
    </source>
</evidence>
<dbReference type="HAMAP" id="MF_01345_B">
    <property type="entry name" value="Ribosomal_uS17_B"/>
    <property type="match status" value="1"/>
</dbReference>
<dbReference type="NCBIfam" id="NF004123">
    <property type="entry name" value="PRK05610.1"/>
    <property type="match status" value="1"/>
</dbReference>
<sequence length="78" mass="9113">MTIKETVGTITSSDMNKTVIVTVFTKISHKKYNKIVCKTNKYYAHNENNKHRKGDKVKIRASRPISKNKHWIVIRKVN</sequence>
<evidence type="ECO:0000256" key="1">
    <source>
        <dbReference type="ARBA" id="ARBA00002932"/>
    </source>
</evidence>
<dbReference type="SUPFAM" id="SSF50249">
    <property type="entry name" value="Nucleic acid-binding proteins"/>
    <property type="match status" value="1"/>
</dbReference>
<keyword evidence="7" id="KW-0687">Ribonucleoprotein</keyword>
<dbReference type="Pfam" id="PF00366">
    <property type="entry name" value="Ribosomal_S17"/>
    <property type="match status" value="1"/>
</dbReference>
<gene>
    <name evidence="10" type="primary">rps17</name>
</gene>
<dbReference type="EMBL" id="MH281630">
    <property type="protein sequence ID" value="AYR06432.1"/>
    <property type="molecule type" value="Genomic_DNA"/>
</dbReference>
<dbReference type="PANTHER" id="PTHR10744:SF1">
    <property type="entry name" value="SMALL RIBOSOMAL SUBUNIT PROTEIN US17M"/>
    <property type="match status" value="1"/>
</dbReference>
<dbReference type="GO" id="GO:0019843">
    <property type="term" value="F:rRNA binding"/>
    <property type="evidence" value="ECO:0007669"/>
    <property type="project" value="UniProtKB-KW"/>
</dbReference>
<dbReference type="AlphaFoldDB" id="A0A3G3MHX3"/>